<dbReference type="RefSeq" id="WP_281748922.1">
    <property type="nucleotide sequence ID" value="NZ_AP026933.1"/>
</dbReference>
<dbReference type="EMBL" id="AP026933">
    <property type="protein sequence ID" value="BDT02619.1"/>
    <property type="molecule type" value="Genomic_DNA"/>
</dbReference>
<organism evidence="1 2">
    <name type="scientific">Spiroplasma ixodetis</name>
    <dbReference type="NCBI Taxonomy" id="2141"/>
    <lineage>
        <taxon>Bacteria</taxon>
        <taxon>Bacillati</taxon>
        <taxon>Mycoplasmatota</taxon>
        <taxon>Mollicutes</taxon>
        <taxon>Entomoplasmatales</taxon>
        <taxon>Spiroplasmataceae</taxon>
        <taxon>Spiroplasma</taxon>
    </lineage>
</organism>
<proteinExistence type="predicted"/>
<protein>
    <submittedName>
        <fullName evidence="1">Uncharacterized protein</fullName>
    </submittedName>
</protein>
<evidence type="ECO:0000313" key="2">
    <source>
        <dbReference type="Proteomes" id="UP001163387"/>
    </source>
</evidence>
<name>A0ABM8BS03_9MOLU</name>
<accession>A0ABM8BS03</accession>
<sequence length="57" mass="7110">MEEAILKVYHIDKTNKKRYYQAYNNICRSYQKYKNNFGNVVCYEGFWFKIPLNENRY</sequence>
<keyword evidence="2" id="KW-1185">Reference proteome</keyword>
<gene>
    <name evidence="1" type="ORF">SHM_02650</name>
</gene>
<reference evidence="1 2" key="1">
    <citation type="journal article" date="2022" name="Front. Microbiol.">
        <title>Male-killing mechanisms vary between Spiroplasma species.</title>
        <authorList>
            <person name="Arai H."/>
            <person name="Inoue M."/>
            <person name="Kageyama D."/>
        </authorList>
    </citation>
    <scope>NUCLEOTIDE SEQUENCE [LARGE SCALE GENOMIC DNA]</scope>
    <source>
        <strain evidence="2">sHm</strain>
    </source>
</reference>
<evidence type="ECO:0000313" key="1">
    <source>
        <dbReference type="EMBL" id="BDT02619.1"/>
    </source>
</evidence>
<dbReference type="Proteomes" id="UP001163387">
    <property type="component" value="Chromosome"/>
</dbReference>